<keyword evidence="6" id="KW-1003">Cell membrane</keyword>
<dbReference type="InterPro" id="IPR008250">
    <property type="entry name" value="ATPase_P-typ_transduc_dom_A_sf"/>
</dbReference>
<evidence type="ECO:0000256" key="2">
    <source>
        <dbReference type="ARBA" id="ARBA00004429"/>
    </source>
</evidence>
<keyword evidence="14 18" id="KW-1133">Transmembrane helix</keyword>
<dbReference type="Gene3D" id="2.70.150.10">
    <property type="entry name" value="Calcium-transporting ATPase, cytoplasmic transduction domain A"/>
    <property type="match status" value="1"/>
</dbReference>
<dbReference type="PRINTS" id="PR01836">
    <property type="entry name" value="MGATPASE"/>
</dbReference>
<evidence type="ECO:0000256" key="6">
    <source>
        <dbReference type="ARBA" id="ARBA00022475"/>
    </source>
</evidence>
<gene>
    <name evidence="20" type="ORF">SAMN04488529_11676</name>
</gene>
<protein>
    <recommendedName>
        <fullName evidence="5">Magnesium-transporting ATPase, P-type 1</fullName>
        <ecNumber evidence="4">7.2.2.14</ecNumber>
    </recommendedName>
    <alternativeName>
        <fullName evidence="16">Mg(2+) transport ATPase, P-type 1</fullName>
    </alternativeName>
</protein>
<dbReference type="GO" id="GO:0015444">
    <property type="term" value="F:P-type magnesium transporter activity"/>
    <property type="evidence" value="ECO:0007669"/>
    <property type="project" value="UniProtKB-EC"/>
</dbReference>
<accession>A0A1H0VH72</accession>
<dbReference type="InterPro" id="IPR006068">
    <property type="entry name" value="ATPase_P-typ_cation-transptr_C"/>
</dbReference>
<keyword evidence="10" id="KW-0547">Nucleotide-binding</keyword>
<dbReference type="Pfam" id="PF00689">
    <property type="entry name" value="Cation_ATPase_C"/>
    <property type="match status" value="1"/>
</dbReference>
<dbReference type="GO" id="GO:0005524">
    <property type="term" value="F:ATP binding"/>
    <property type="evidence" value="ECO:0007669"/>
    <property type="project" value="UniProtKB-KW"/>
</dbReference>
<dbReference type="InterPro" id="IPR036412">
    <property type="entry name" value="HAD-like_sf"/>
</dbReference>
<evidence type="ECO:0000256" key="3">
    <source>
        <dbReference type="ARBA" id="ARBA00008746"/>
    </source>
</evidence>
<evidence type="ECO:0000256" key="5">
    <source>
        <dbReference type="ARBA" id="ARBA00013555"/>
    </source>
</evidence>
<dbReference type="SUPFAM" id="SSF56784">
    <property type="entry name" value="HAD-like"/>
    <property type="match status" value="1"/>
</dbReference>
<dbReference type="InterPro" id="IPR001757">
    <property type="entry name" value="P_typ_ATPase"/>
</dbReference>
<evidence type="ECO:0000256" key="13">
    <source>
        <dbReference type="ARBA" id="ARBA00022967"/>
    </source>
</evidence>
<feature type="transmembrane region" description="Helical" evidence="18">
    <location>
        <begin position="310"/>
        <end position="334"/>
    </location>
</feature>
<keyword evidence="13" id="KW-1278">Translocase</keyword>
<dbReference type="SFLD" id="SFLDF00027">
    <property type="entry name" value="p-type_atpase"/>
    <property type="match status" value="1"/>
</dbReference>
<evidence type="ECO:0000256" key="7">
    <source>
        <dbReference type="ARBA" id="ARBA00022519"/>
    </source>
</evidence>
<dbReference type="OrthoDB" id="9760364at2"/>
<dbReference type="EC" id="7.2.2.14" evidence="4"/>
<evidence type="ECO:0000256" key="17">
    <source>
        <dbReference type="ARBA" id="ARBA00047295"/>
    </source>
</evidence>
<dbReference type="SUPFAM" id="SSF81653">
    <property type="entry name" value="Calcium ATPase, transduction domain A"/>
    <property type="match status" value="1"/>
</dbReference>
<dbReference type="Gene3D" id="1.20.1110.10">
    <property type="entry name" value="Calcium-transporting ATPase, transmembrane domain"/>
    <property type="match status" value="1"/>
</dbReference>
<organism evidence="20 21">
    <name type="scientific">Clostridium gasigenes</name>
    <dbReference type="NCBI Taxonomy" id="94869"/>
    <lineage>
        <taxon>Bacteria</taxon>
        <taxon>Bacillati</taxon>
        <taxon>Bacillota</taxon>
        <taxon>Clostridia</taxon>
        <taxon>Eubacteriales</taxon>
        <taxon>Clostridiaceae</taxon>
        <taxon>Clostridium</taxon>
    </lineage>
</organism>
<dbReference type="Gene3D" id="3.40.50.1000">
    <property type="entry name" value="HAD superfamily/HAD-like"/>
    <property type="match status" value="1"/>
</dbReference>
<dbReference type="Pfam" id="PF13246">
    <property type="entry name" value="Cation_ATPase"/>
    <property type="match status" value="1"/>
</dbReference>
<evidence type="ECO:0000256" key="16">
    <source>
        <dbReference type="ARBA" id="ARBA00029806"/>
    </source>
</evidence>
<reference evidence="20 21" key="1">
    <citation type="submission" date="2016-10" db="EMBL/GenBank/DDBJ databases">
        <authorList>
            <person name="de Groot N.N."/>
        </authorList>
    </citation>
    <scope>NUCLEOTIDE SEQUENCE [LARGE SCALE GENOMIC DNA]</scope>
    <source>
        <strain evidence="20 21">DSM 12272</strain>
    </source>
</reference>
<evidence type="ECO:0000256" key="15">
    <source>
        <dbReference type="ARBA" id="ARBA00023136"/>
    </source>
</evidence>
<proteinExistence type="inferred from homology"/>
<evidence type="ECO:0000259" key="19">
    <source>
        <dbReference type="SMART" id="SM00831"/>
    </source>
</evidence>
<dbReference type="AlphaFoldDB" id="A0A1H0VH72"/>
<dbReference type="InterPro" id="IPR059000">
    <property type="entry name" value="ATPase_P-type_domA"/>
</dbReference>
<dbReference type="InterPro" id="IPR023298">
    <property type="entry name" value="ATPase_P-typ_TM_dom_sf"/>
</dbReference>
<dbReference type="InterPro" id="IPR044492">
    <property type="entry name" value="P_typ_ATPase_HD_dom"/>
</dbReference>
<feature type="domain" description="Cation-transporting P-type ATPase N-terminal" evidence="19">
    <location>
        <begin position="30"/>
        <end position="103"/>
    </location>
</feature>
<dbReference type="RefSeq" id="WP_089972681.1">
    <property type="nucleotide sequence ID" value="NZ_FNJM01000016.1"/>
</dbReference>
<evidence type="ECO:0000256" key="14">
    <source>
        <dbReference type="ARBA" id="ARBA00022989"/>
    </source>
</evidence>
<evidence type="ECO:0000256" key="12">
    <source>
        <dbReference type="ARBA" id="ARBA00022842"/>
    </source>
</evidence>
<evidence type="ECO:0000256" key="4">
    <source>
        <dbReference type="ARBA" id="ARBA00012786"/>
    </source>
</evidence>
<dbReference type="NCBIfam" id="TIGR01494">
    <property type="entry name" value="ATPase_P-type"/>
    <property type="match status" value="2"/>
</dbReference>
<dbReference type="SFLD" id="SFLDS00003">
    <property type="entry name" value="Haloacid_Dehalogenase"/>
    <property type="match status" value="1"/>
</dbReference>
<evidence type="ECO:0000256" key="11">
    <source>
        <dbReference type="ARBA" id="ARBA00022840"/>
    </source>
</evidence>
<feature type="transmembrane region" description="Helical" evidence="18">
    <location>
        <begin position="277"/>
        <end position="298"/>
    </location>
</feature>
<dbReference type="Gene3D" id="3.40.1110.10">
    <property type="entry name" value="Calcium-transporting ATPase, cytoplasmic domain N"/>
    <property type="match status" value="1"/>
</dbReference>
<evidence type="ECO:0000256" key="8">
    <source>
        <dbReference type="ARBA" id="ARBA00022553"/>
    </source>
</evidence>
<dbReference type="InterPro" id="IPR006415">
    <property type="entry name" value="P-type_ATPase_IIIB"/>
</dbReference>
<keyword evidence="8" id="KW-0597">Phosphoprotein</keyword>
<dbReference type="GO" id="GO:0005886">
    <property type="term" value="C:plasma membrane"/>
    <property type="evidence" value="ECO:0007669"/>
    <property type="project" value="UniProtKB-SubCell"/>
</dbReference>
<dbReference type="Pfam" id="PF00690">
    <property type="entry name" value="Cation_ATPase_N"/>
    <property type="match status" value="1"/>
</dbReference>
<dbReference type="STRING" id="94869.SAMN04488529_11676"/>
<evidence type="ECO:0000256" key="1">
    <source>
        <dbReference type="ARBA" id="ARBA00003954"/>
    </source>
</evidence>
<keyword evidence="11" id="KW-0067">ATP-binding</keyword>
<dbReference type="PANTHER" id="PTHR42861">
    <property type="entry name" value="CALCIUM-TRANSPORTING ATPASE"/>
    <property type="match status" value="1"/>
</dbReference>
<feature type="transmembrane region" description="Helical" evidence="18">
    <location>
        <begin position="699"/>
        <end position="716"/>
    </location>
</feature>
<dbReference type="SMART" id="SM00831">
    <property type="entry name" value="Cation_ATPase_N"/>
    <property type="match status" value="1"/>
</dbReference>
<dbReference type="NCBIfam" id="TIGR01524">
    <property type="entry name" value="ATPase-IIIB_Mg"/>
    <property type="match status" value="1"/>
</dbReference>
<dbReference type="SFLD" id="SFLDG00002">
    <property type="entry name" value="C1.7:_P-type_atpase_like"/>
    <property type="match status" value="1"/>
</dbReference>
<dbReference type="InterPro" id="IPR004014">
    <property type="entry name" value="ATPase_P-typ_cation-transptr_N"/>
</dbReference>
<dbReference type="PROSITE" id="PS00154">
    <property type="entry name" value="ATPASE_E1_E2"/>
    <property type="match status" value="1"/>
</dbReference>
<evidence type="ECO:0000256" key="9">
    <source>
        <dbReference type="ARBA" id="ARBA00022692"/>
    </source>
</evidence>
<evidence type="ECO:0000256" key="18">
    <source>
        <dbReference type="SAM" id="Phobius"/>
    </source>
</evidence>
<evidence type="ECO:0000256" key="10">
    <source>
        <dbReference type="ARBA" id="ARBA00022741"/>
    </source>
</evidence>
<sequence>MRLLLNKNKNMNLKEEKEIKRNKVFTNLIKDAGIDKNDLFRNLKSREEGLTNDEVENKIDEYGKNEISYGNENTWYKRIIEAFINPFTIILFLLSIVSLITDYIIPLPEDKNLTTVIIIVTMVTISGLLKFVQEEKSNNAGKKLSSMIKTTATVLRNGAYTEVEIENIVPGDNIKLAAGDMIPADVRILFAKDLFVSQSSMTGEAEPVEKFANEKNSEFKLDKLSYLECENLAFMGTNIISGTATAIVLLTGNDTCLGSIAESVTEKRELTSFDKGVNSVSFLLIKFMAIMVPSVFVINGIAKGDWVQALLFGISIAVGLTPEMLPMIVTANLAKGAVAMSKRKTVVKNLNSIQNFGAMDVLCTDKTGTLTEDKIVLERHLDIYGNEDIRVLRHGYLVSYFQTGLKNLLDVSILEYGEEKGFKDYHEMYEKIDEIPFDFTRRRMSVVLNDKNNKTQLITKGAVEEMIDICNFAEYKGEVMELTKTVKKEILKTVDGLNESGMRVIAVAQKNNPSAQGVFSVKDESDMVLMGYIAFLDPPKASAKEAIKALKEYGVNVKVLTGDNEKVTKHVCKSVGIDTENILLGSEVDLLSDEELKVKVEKINIFAKLSPNQKARVVSLLRENGHVVGFMGDGINDAPAMRKADVGISVDTAVDIAKESADIILLEKDLMVLEKGIIEGRKTFANIIKYIKMTASSNFGNMFSILVASALLPFLPMLPVQLLVLNLIYDISCISIPWDNVDEEYLKVPRKWDASSIGSFMLWIGPTSSVFDITTYIIMFFIISPMITGGSYSSPNVDKALFMMVFNTGWFIESLWSQTLVIHMIRSPKIPFIQSRAAMPVIALTSISIAIGTIIPYTAFGKVLGMYPMPGIYFAMLFVTIFAYMIVVTSIKRLYVRKYGELL</sequence>
<dbReference type="EMBL" id="FNJM01000016">
    <property type="protein sequence ID" value="SDP77701.1"/>
    <property type="molecule type" value="Genomic_DNA"/>
</dbReference>
<feature type="transmembrane region" description="Helical" evidence="18">
    <location>
        <begin position="872"/>
        <end position="891"/>
    </location>
</feature>
<dbReference type="InterPro" id="IPR023299">
    <property type="entry name" value="ATPase_P-typ_cyto_dom_N"/>
</dbReference>
<dbReference type="NCBIfam" id="NF011702">
    <property type="entry name" value="PRK15122.1"/>
    <property type="match status" value="1"/>
</dbReference>
<feature type="transmembrane region" description="Helical" evidence="18">
    <location>
        <begin position="82"/>
        <end position="101"/>
    </location>
</feature>
<keyword evidence="15 18" id="KW-0472">Membrane</keyword>
<keyword evidence="7" id="KW-0997">Cell inner membrane</keyword>
<feature type="transmembrane region" description="Helical" evidence="18">
    <location>
        <begin position="837"/>
        <end position="860"/>
    </location>
</feature>
<keyword evidence="12" id="KW-0460">Magnesium</keyword>
<comment type="similarity">
    <text evidence="3">Belongs to the cation transport ATPase (P-type) (TC 3.A.3) family. Type IIIB subfamily.</text>
</comment>
<keyword evidence="9 18" id="KW-0812">Transmembrane</keyword>
<dbReference type="SUPFAM" id="SSF81665">
    <property type="entry name" value="Calcium ATPase, transmembrane domain M"/>
    <property type="match status" value="1"/>
</dbReference>
<feature type="transmembrane region" description="Helical" evidence="18">
    <location>
        <begin position="803"/>
        <end position="825"/>
    </location>
</feature>
<comment type="subcellular location">
    <subcellularLocation>
        <location evidence="2">Cell inner membrane</location>
        <topology evidence="2">Multi-pass membrane protein</topology>
    </subcellularLocation>
</comment>
<comment type="function">
    <text evidence="1">Mediates magnesium influx to the cytosol.</text>
</comment>
<dbReference type="InterPro" id="IPR018303">
    <property type="entry name" value="ATPase_P-typ_P_site"/>
</dbReference>
<comment type="catalytic activity">
    <reaction evidence="17">
        <text>Mg(2+)(out) + ATP + H2O = Mg(2+)(in) + ADP + phosphate + H(+)</text>
        <dbReference type="Rhea" id="RHEA:10260"/>
        <dbReference type="ChEBI" id="CHEBI:15377"/>
        <dbReference type="ChEBI" id="CHEBI:15378"/>
        <dbReference type="ChEBI" id="CHEBI:18420"/>
        <dbReference type="ChEBI" id="CHEBI:30616"/>
        <dbReference type="ChEBI" id="CHEBI:43474"/>
        <dbReference type="ChEBI" id="CHEBI:456216"/>
        <dbReference type="EC" id="7.2.2.14"/>
    </reaction>
</comment>
<evidence type="ECO:0000313" key="20">
    <source>
        <dbReference type="EMBL" id="SDP77701.1"/>
    </source>
</evidence>
<dbReference type="InterPro" id="IPR023214">
    <property type="entry name" value="HAD_sf"/>
</dbReference>
<dbReference type="GO" id="GO:0016887">
    <property type="term" value="F:ATP hydrolysis activity"/>
    <property type="evidence" value="ECO:0007669"/>
    <property type="project" value="InterPro"/>
</dbReference>
<name>A0A1H0VH72_9CLOT</name>
<feature type="transmembrane region" description="Helical" evidence="18">
    <location>
        <begin position="113"/>
        <end position="132"/>
    </location>
</feature>
<dbReference type="Proteomes" id="UP000198597">
    <property type="component" value="Unassembled WGS sequence"/>
</dbReference>
<feature type="transmembrane region" description="Helical" evidence="18">
    <location>
        <begin position="760"/>
        <end position="783"/>
    </location>
</feature>
<keyword evidence="21" id="KW-1185">Reference proteome</keyword>
<evidence type="ECO:0000313" key="21">
    <source>
        <dbReference type="Proteomes" id="UP000198597"/>
    </source>
</evidence>
<dbReference type="Pfam" id="PF00122">
    <property type="entry name" value="E1-E2_ATPase"/>
    <property type="match status" value="1"/>
</dbReference>
<dbReference type="CDD" id="cd02077">
    <property type="entry name" value="P-type_ATPase_Mg"/>
    <property type="match status" value="1"/>
</dbReference>